<feature type="compositionally biased region" description="Basic and acidic residues" evidence="1">
    <location>
        <begin position="428"/>
        <end position="439"/>
    </location>
</feature>
<reference evidence="2" key="1">
    <citation type="journal article" date="2023" name="Mol. Biol. Evol.">
        <title>Third-Generation Sequencing Reveals the Adaptive Role of the Epigenome in Three Deep-Sea Polychaetes.</title>
        <authorList>
            <person name="Perez M."/>
            <person name="Aroh O."/>
            <person name="Sun Y."/>
            <person name="Lan Y."/>
            <person name="Juniper S.K."/>
            <person name="Young C.R."/>
            <person name="Angers B."/>
            <person name="Qian P.Y."/>
        </authorList>
    </citation>
    <scope>NUCLEOTIDE SEQUENCE</scope>
    <source>
        <strain evidence="2">P08H-3</strain>
    </source>
</reference>
<name>A0AAD9J1L3_9ANNE</name>
<feature type="compositionally biased region" description="Basic and acidic residues" evidence="1">
    <location>
        <begin position="729"/>
        <end position="745"/>
    </location>
</feature>
<feature type="compositionally biased region" description="Basic and acidic residues" evidence="1">
    <location>
        <begin position="366"/>
        <end position="393"/>
    </location>
</feature>
<feature type="region of interest" description="Disordered" evidence="1">
    <location>
        <begin position="327"/>
        <end position="555"/>
    </location>
</feature>
<feature type="region of interest" description="Disordered" evidence="1">
    <location>
        <begin position="32"/>
        <end position="57"/>
    </location>
</feature>
<accession>A0AAD9J1L3</accession>
<feature type="region of interest" description="Disordered" evidence="1">
    <location>
        <begin position="584"/>
        <end position="632"/>
    </location>
</feature>
<feature type="region of interest" description="Disordered" evidence="1">
    <location>
        <begin position="729"/>
        <end position="787"/>
    </location>
</feature>
<feature type="compositionally biased region" description="Basic and acidic residues" evidence="1">
    <location>
        <begin position="464"/>
        <end position="473"/>
    </location>
</feature>
<feature type="compositionally biased region" description="Polar residues" evidence="1">
    <location>
        <begin position="489"/>
        <end position="514"/>
    </location>
</feature>
<organism evidence="2 3">
    <name type="scientific">Paralvinella palmiformis</name>
    <dbReference type="NCBI Taxonomy" id="53620"/>
    <lineage>
        <taxon>Eukaryota</taxon>
        <taxon>Metazoa</taxon>
        <taxon>Spiralia</taxon>
        <taxon>Lophotrochozoa</taxon>
        <taxon>Annelida</taxon>
        <taxon>Polychaeta</taxon>
        <taxon>Sedentaria</taxon>
        <taxon>Canalipalpata</taxon>
        <taxon>Terebellida</taxon>
        <taxon>Terebelliformia</taxon>
        <taxon>Alvinellidae</taxon>
        <taxon>Paralvinella</taxon>
    </lineage>
</organism>
<comment type="caution">
    <text evidence="2">The sequence shown here is derived from an EMBL/GenBank/DDBJ whole genome shotgun (WGS) entry which is preliminary data.</text>
</comment>
<sequence length="787" mass="88672">MLNASIPEDPETASDLEPYAVSDIEADVKVETVKGQNTHTDTITLPPKVQPEPEMESEVMKYEDFRFEALDKEPGGTRFVKHESGGEKEISKHAPPLPFNSPPVTKLEEPQLSPRSDTSSKSSRKVVSVKENLRNEHGDMIEMITTTVIKHEVPQAEVAVRETVAPTDDLSFGDSTFDDLDELVLQNMQVNAPSELPPPPPELMNTSGSQELLNSLADQSNKITVHAEQVGDNEEVRLIKSGKLKKKSKKSTENLAGAAELEQKKKKKKKKKLKTAESDKKKTEDIQVEDSPKEDIDLENYDQEPGLIKPKKVKGIATVLALGDGIPLKPSEVKSLQDARGQVKLRQDTRHKRDGTAGEELNEQNEELKDYNNESEKYQYSKEEQIRQQRTAEMDDIAESKVTGKQRPQTDVNQSMTDIEVAQITDAAEARRKAREAARAQRLWHKKMIEEGKDPRLVLKSRSHSRETSDDQRNQSPSPTRKRVMPSPDSYSITVEGNAEVTTSQGMRLSVRSQKAQDEQKQRRQPWSQRWFGGWEKRKKKKKKKKTGSQDELVSVVTPNIDDLAPKGTVQGAPPETVISDIWKEAMEGQPLASSETVYEEQPLDSNSEVRRSRRGRKLKRSSNDNRPQPIMQINLQESLEDEYADDVTTEPSLQGLIRPATVPDVNRSENAHYDSSSEDDLEKESENILSVELTAAERVEMEARKKQQKLIRLGRKYKLTDGGIVHDELHQQEQERQTTDDKSPKLTKQPHKKVGLQHAIELQQAEEHSSEGSVGGTFARQICKKS</sequence>
<feature type="compositionally biased region" description="Polar residues" evidence="1">
    <location>
        <begin position="34"/>
        <end position="43"/>
    </location>
</feature>
<feature type="compositionally biased region" description="Basic and acidic residues" evidence="1">
    <location>
        <begin position="447"/>
        <end position="457"/>
    </location>
</feature>
<feature type="compositionally biased region" description="Basic residues" evidence="1">
    <location>
        <begin position="537"/>
        <end position="547"/>
    </location>
</feature>
<dbReference type="Proteomes" id="UP001208570">
    <property type="component" value="Unassembled WGS sequence"/>
</dbReference>
<evidence type="ECO:0000256" key="1">
    <source>
        <dbReference type="SAM" id="MobiDB-lite"/>
    </source>
</evidence>
<evidence type="ECO:0000313" key="2">
    <source>
        <dbReference type="EMBL" id="KAK2144437.1"/>
    </source>
</evidence>
<evidence type="ECO:0000313" key="3">
    <source>
        <dbReference type="Proteomes" id="UP001208570"/>
    </source>
</evidence>
<feature type="region of interest" description="Disordered" evidence="1">
    <location>
        <begin position="241"/>
        <end position="305"/>
    </location>
</feature>
<feature type="compositionally biased region" description="Basic and acidic residues" evidence="1">
    <location>
        <begin position="72"/>
        <end position="92"/>
    </location>
</feature>
<feature type="compositionally biased region" description="Polar residues" evidence="1">
    <location>
        <begin position="406"/>
        <end position="417"/>
    </location>
</feature>
<feature type="compositionally biased region" description="Low complexity" evidence="1">
    <location>
        <begin position="119"/>
        <end position="130"/>
    </location>
</feature>
<proteinExistence type="predicted"/>
<gene>
    <name evidence="2" type="ORF">LSH36_757g00007</name>
</gene>
<feature type="region of interest" description="Disordered" evidence="1">
    <location>
        <begin position="72"/>
        <end position="135"/>
    </location>
</feature>
<feature type="compositionally biased region" description="Basic and acidic residues" evidence="1">
    <location>
        <begin position="274"/>
        <end position="295"/>
    </location>
</feature>
<keyword evidence="3" id="KW-1185">Reference proteome</keyword>
<feature type="compositionally biased region" description="Basic residues" evidence="1">
    <location>
        <begin position="612"/>
        <end position="621"/>
    </location>
</feature>
<dbReference type="AlphaFoldDB" id="A0AAD9J1L3"/>
<feature type="region of interest" description="Disordered" evidence="1">
    <location>
        <begin position="660"/>
        <end position="686"/>
    </location>
</feature>
<dbReference type="EMBL" id="JAODUP010000757">
    <property type="protein sequence ID" value="KAK2144437.1"/>
    <property type="molecule type" value="Genomic_DNA"/>
</dbReference>
<feature type="compositionally biased region" description="Basic residues" evidence="1">
    <location>
        <begin position="264"/>
        <end position="273"/>
    </location>
</feature>
<protein>
    <submittedName>
        <fullName evidence="2">Uncharacterized protein</fullName>
    </submittedName>
</protein>